<gene>
    <name evidence="8" type="ORF">PTTW11_07406</name>
</gene>
<feature type="compositionally biased region" description="Low complexity" evidence="6">
    <location>
        <begin position="372"/>
        <end position="389"/>
    </location>
</feature>
<dbReference type="GO" id="GO:0071555">
    <property type="term" value="P:cell wall organization"/>
    <property type="evidence" value="ECO:0007669"/>
    <property type="project" value="TreeGrafter"/>
</dbReference>
<reference evidence="8" key="1">
    <citation type="submission" date="2021-02" db="EMBL/GenBank/DDBJ databases">
        <authorList>
            <person name="Syme A R."/>
            <person name="Syme A R."/>
            <person name="Moolhuijzen P."/>
        </authorList>
    </citation>
    <scope>NUCLEOTIDE SEQUENCE</scope>
    <source>
        <strain evidence="8">W1-1</strain>
    </source>
</reference>
<evidence type="ECO:0000256" key="5">
    <source>
        <dbReference type="ARBA" id="ARBA00022801"/>
    </source>
</evidence>
<feature type="compositionally biased region" description="Polar residues" evidence="6">
    <location>
        <begin position="357"/>
        <end position="371"/>
    </location>
</feature>
<dbReference type="Proteomes" id="UP000472372">
    <property type="component" value="Chromosome 6"/>
</dbReference>
<comment type="catalytic activity">
    <reaction evidence="1">
        <text>Hydrolysis of (1-&gt;3)-beta-D-glucosidic linkages in (1-&gt;3)-beta-D-glucans.</text>
        <dbReference type="EC" id="3.2.1.39"/>
    </reaction>
</comment>
<dbReference type="PANTHER" id="PTHR16631">
    <property type="entry name" value="GLUCAN 1,3-BETA-GLUCOSIDASE"/>
    <property type="match status" value="1"/>
</dbReference>
<evidence type="ECO:0000256" key="6">
    <source>
        <dbReference type="SAM" id="MobiDB-lite"/>
    </source>
</evidence>
<comment type="similarity">
    <text evidence="3">Belongs to the glycosyl hydrolase 17 family.</text>
</comment>
<proteinExistence type="inferred from homology"/>
<evidence type="ECO:0000256" key="4">
    <source>
        <dbReference type="ARBA" id="ARBA00012780"/>
    </source>
</evidence>
<dbReference type="EC" id="3.2.1.39" evidence="4"/>
<comment type="subcellular location">
    <subcellularLocation>
        <location evidence="2">Cell envelope</location>
    </subcellularLocation>
</comment>
<sequence length="454" mass="48546">MKLLLIHLLLSPCLAQAASKVYTGFNYGAFWGTEAKPKKKSDFLDGFNLARNLPTDTPFDSARLFTCVQPGTKDTPTSAFDAAIESKTNLLLGFWISPASKGGSPSPAITNEMAALEKGFQKHGQALSDLIIGLSVGNEDVYRAEGAGEIGLTAPIVGDTIAQVKKSIATSPFAKYMMSKPIGHVDTVKYAVVDNADFIGITVYPYWNKDSIDTALTSFQGSVADAEKRAGGRPIWIAEMGWPAADSEQHGAAVAGVSQLQRFWKEVGCWVFGRYTAFWFELVKDSTPDQKADWGFVDGKTREAKIKDLSCGGGADKSKLAASSSVSGTPASYSLASSSVSAIPTPTQSPSPIPPTMLTSIFPSPASPSGQTTTHTTFTNTTTLTPTTTISPSPLSQWPTTQRPVRFVTSKITVWITTTPTPIPTPLKHRLGVTMVVVQTSYTTVDPPTVTKYL</sequence>
<keyword evidence="7" id="KW-0732">Signal</keyword>
<keyword evidence="5" id="KW-0378">Hydrolase</keyword>
<evidence type="ECO:0000256" key="1">
    <source>
        <dbReference type="ARBA" id="ARBA00000382"/>
    </source>
</evidence>
<protein>
    <recommendedName>
        <fullName evidence="4">glucan endo-1,3-beta-D-glucosidase</fullName>
        <ecNumber evidence="4">3.2.1.39</ecNumber>
    </recommendedName>
</protein>
<dbReference type="InterPro" id="IPR050732">
    <property type="entry name" value="Beta-glucan_modifiers"/>
</dbReference>
<dbReference type="Gene3D" id="3.20.20.80">
    <property type="entry name" value="Glycosidases"/>
    <property type="match status" value="1"/>
</dbReference>
<name>A0A6S6W762_9PLEO</name>
<evidence type="ECO:0000313" key="9">
    <source>
        <dbReference type="Proteomes" id="UP000472372"/>
    </source>
</evidence>
<evidence type="ECO:0000256" key="7">
    <source>
        <dbReference type="SAM" id="SignalP"/>
    </source>
</evidence>
<feature type="chain" id="PRO_5043624501" description="glucan endo-1,3-beta-D-glucosidase" evidence="7">
    <location>
        <begin position="16"/>
        <end position="454"/>
    </location>
</feature>
<feature type="signal peptide" evidence="7">
    <location>
        <begin position="1"/>
        <end position="15"/>
    </location>
</feature>
<dbReference type="PANTHER" id="PTHR16631:SF13">
    <property type="entry name" value="GLUCAN ENDO-1,3-BETA-GLUCOSIDASE EGLC-RELATED"/>
    <property type="match status" value="1"/>
</dbReference>
<organism evidence="8 9">
    <name type="scientific">Pyrenophora teres f. teres</name>
    <dbReference type="NCBI Taxonomy" id="97479"/>
    <lineage>
        <taxon>Eukaryota</taxon>
        <taxon>Fungi</taxon>
        <taxon>Dikarya</taxon>
        <taxon>Ascomycota</taxon>
        <taxon>Pezizomycotina</taxon>
        <taxon>Dothideomycetes</taxon>
        <taxon>Pleosporomycetidae</taxon>
        <taxon>Pleosporales</taxon>
        <taxon>Pleosporineae</taxon>
        <taxon>Pleosporaceae</taxon>
        <taxon>Pyrenophora</taxon>
    </lineage>
</organism>
<feature type="compositionally biased region" description="Polar residues" evidence="6">
    <location>
        <begin position="390"/>
        <end position="400"/>
    </location>
</feature>
<feature type="region of interest" description="Disordered" evidence="6">
    <location>
        <begin position="341"/>
        <end position="400"/>
    </location>
</feature>
<dbReference type="GO" id="GO:0042973">
    <property type="term" value="F:glucan endo-1,3-beta-D-glucosidase activity"/>
    <property type="evidence" value="ECO:0007669"/>
    <property type="project" value="UniProtKB-EC"/>
</dbReference>
<dbReference type="GO" id="GO:0009277">
    <property type="term" value="C:fungal-type cell wall"/>
    <property type="evidence" value="ECO:0007669"/>
    <property type="project" value="TreeGrafter"/>
</dbReference>
<evidence type="ECO:0000256" key="2">
    <source>
        <dbReference type="ARBA" id="ARBA00004196"/>
    </source>
</evidence>
<evidence type="ECO:0000256" key="3">
    <source>
        <dbReference type="ARBA" id="ARBA00008773"/>
    </source>
</evidence>
<accession>A0A6S6W762</accession>
<evidence type="ECO:0000313" key="8">
    <source>
        <dbReference type="EMBL" id="CAE7188970.1"/>
    </source>
</evidence>
<dbReference type="GO" id="GO:0009986">
    <property type="term" value="C:cell surface"/>
    <property type="evidence" value="ECO:0007669"/>
    <property type="project" value="TreeGrafter"/>
</dbReference>
<dbReference type="GO" id="GO:0005576">
    <property type="term" value="C:extracellular region"/>
    <property type="evidence" value="ECO:0007669"/>
    <property type="project" value="TreeGrafter"/>
</dbReference>
<dbReference type="SUPFAM" id="SSF51445">
    <property type="entry name" value="(Trans)glycosidases"/>
    <property type="match status" value="1"/>
</dbReference>
<dbReference type="EMBL" id="HG992982">
    <property type="protein sequence ID" value="CAE7188970.1"/>
    <property type="molecule type" value="Genomic_DNA"/>
</dbReference>
<dbReference type="InterPro" id="IPR017853">
    <property type="entry name" value="GH"/>
</dbReference>
<dbReference type="AlphaFoldDB" id="A0A6S6W762"/>